<dbReference type="EMBL" id="JBHUCX010000028">
    <property type="protein sequence ID" value="MFD1675435.1"/>
    <property type="molecule type" value="Genomic_DNA"/>
</dbReference>
<comment type="catalytic activity">
    <reaction evidence="13">
        <text>Endonucleolytic cleavage at a junction such as a reciprocal single-stranded crossover between two homologous DNA duplexes (Holliday junction).</text>
        <dbReference type="EC" id="3.1.21.10"/>
    </reaction>
</comment>
<evidence type="ECO:0000256" key="8">
    <source>
        <dbReference type="ARBA" id="ARBA00022842"/>
    </source>
</evidence>
<organism evidence="14 15">
    <name type="scientific">Alicyclobacillus fodiniaquatilis</name>
    <dbReference type="NCBI Taxonomy" id="1661150"/>
    <lineage>
        <taxon>Bacteria</taxon>
        <taxon>Bacillati</taxon>
        <taxon>Bacillota</taxon>
        <taxon>Bacilli</taxon>
        <taxon>Bacillales</taxon>
        <taxon>Alicyclobacillaceae</taxon>
        <taxon>Alicyclobacillus</taxon>
    </lineage>
</organism>
<evidence type="ECO:0000313" key="15">
    <source>
        <dbReference type="Proteomes" id="UP001597079"/>
    </source>
</evidence>
<keyword evidence="7 13" id="KW-0378">Hydrolase</keyword>
<keyword evidence="2 13" id="KW-0963">Cytoplasm</keyword>
<dbReference type="InterPro" id="IPR004612">
    <property type="entry name" value="Resolv_RecU"/>
</dbReference>
<reference evidence="15" key="1">
    <citation type="journal article" date="2019" name="Int. J. Syst. Evol. Microbiol.">
        <title>The Global Catalogue of Microorganisms (GCM) 10K type strain sequencing project: providing services to taxonomists for standard genome sequencing and annotation.</title>
        <authorList>
            <consortium name="The Broad Institute Genomics Platform"/>
            <consortium name="The Broad Institute Genome Sequencing Center for Infectious Disease"/>
            <person name="Wu L."/>
            <person name="Ma J."/>
        </authorList>
    </citation>
    <scope>NUCLEOTIDE SEQUENCE [LARGE SCALE GENOMIC DNA]</scope>
    <source>
        <strain evidence="15">CGMCC 1.12286</strain>
    </source>
</reference>
<feature type="binding site" evidence="13">
    <location>
        <position position="71"/>
    </location>
    <ligand>
        <name>Mg(2+)</name>
        <dbReference type="ChEBI" id="CHEBI:18420"/>
    </ligand>
</feature>
<evidence type="ECO:0000256" key="10">
    <source>
        <dbReference type="ARBA" id="ARBA00023204"/>
    </source>
</evidence>
<proteinExistence type="inferred from homology"/>
<evidence type="ECO:0000256" key="5">
    <source>
        <dbReference type="ARBA" id="ARBA00022759"/>
    </source>
</evidence>
<keyword evidence="15" id="KW-1185">Reference proteome</keyword>
<comment type="cofactor">
    <cofactor evidence="13">
        <name>Mg(2+)</name>
        <dbReference type="ChEBI" id="CHEBI:18420"/>
    </cofactor>
    <text evidence="13">Binds 1 Mg(2+) ion per subunit.</text>
</comment>
<dbReference type="InterPro" id="IPR011335">
    <property type="entry name" value="Restrct_endonuc-II-like"/>
</dbReference>
<dbReference type="HAMAP" id="MF_00130">
    <property type="entry name" value="RecU"/>
    <property type="match status" value="1"/>
</dbReference>
<evidence type="ECO:0000256" key="4">
    <source>
        <dbReference type="ARBA" id="ARBA00022723"/>
    </source>
</evidence>
<protein>
    <recommendedName>
        <fullName evidence="12 13">Holliday junction resolvase RecU</fullName>
        <ecNumber evidence="13">3.1.21.10</ecNumber>
    </recommendedName>
    <alternativeName>
        <fullName evidence="13">Recombination protein U homolog</fullName>
    </alternativeName>
</protein>
<dbReference type="Pfam" id="PF03838">
    <property type="entry name" value="RecU"/>
    <property type="match status" value="1"/>
</dbReference>
<feature type="site" description="Transition state stabilizer" evidence="13">
    <location>
        <position position="73"/>
    </location>
</feature>
<dbReference type="InterPro" id="IPR011856">
    <property type="entry name" value="tRNA_endonuc-like_dom_sf"/>
</dbReference>
<comment type="subcellular location">
    <subcellularLocation>
        <location evidence="1 13">Cytoplasm</location>
    </subcellularLocation>
</comment>
<feature type="binding site" evidence="13">
    <location>
        <position position="58"/>
    </location>
    <ligand>
        <name>Mg(2+)</name>
        <dbReference type="ChEBI" id="CHEBI:18420"/>
    </ligand>
</feature>
<name>A0ABW4JI62_9BACL</name>
<dbReference type="PIRSF" id="PIRSF037785">
    <property type="entry name" value="RecU"/>
    <property type="match status" value="1"/>
</dbReference>
<keyword evidence="9 13" id="KW-0233">DNA recombination</keyword>
<evidence type="ECO:0000313" key="14">
    <source>
        <dbReference type="EMBL" id="MFD1675435.1"/>
    </source>
</evidence>
<evidence type="ECO:0000256" key="3">
    <source>
        <dbReference type="ARBA" id="ARBA00022722"/>
    </source>
</evidence>
<keyword evidence="4 13" id="KW-0479">Metal-binding</keyword>
<evidence type="ECO:0000256" key="13">
    <source>
        <dbReference type="HAMAP-Rule" id="MF_00130"/>
    </source>
</evidence>
<dbReference type="Proteomes" id="UP001597079">
    <property type="component" value="Unassembled WGS sequence"/>
</dbReference>
<dbReference type="RefSeq" id="WP_377943306.1">
    <property type="nucleotide sequence ID" value="NZ_JBHUCX010000028.1"/>
</dbReference>
<keyword evidence="8 13" id="KW-0460">Magnesium</keyword>
<dbReference type="EC" id="3.1.21.10" evidence="13"/>
<evidence type="ECO:0000256" key="6">
    <source>
        <dbReference type="ARBA" id="ARBA00022763"/>
    </source>
</evidence>
<keyword evidence="3 13" id="KW-0540">Nuclease</keyword>
<sequence>MPQGNRGMALETLISHANEQYRAKEMAVVYKRPTPVKILRTRGTQILKATLESASTVDYEGVYRGYSLQFEAKSTESKSSWALKNIHAHQIEHLRVCESVGAICFLILEFVPQGQIFYVPAQLVIRAWDAAERGGRKSIPYDDIAAVCYPLRPGRGVVLDYLSVVDELIRQTA</sequence>
<feature type="binding site" evidence="13">
    <location>
        <position position="56"/>
    </location>
    <ligand>
        <name>Mg(2+)</name>
        <dbReference type="ChEBI" id="CHEBI:18420"/>
    </ligand>
</feature>
<evidence type="ECO:0000256" key="7">
    <source>
        <dbReference type="ARBA" id="ARBA00022801"/>
    </source>
</evidence>
<evidence type="ECO:0000256" key="2">
    <source>
        <dbReference type="ARBA" id="ARBA00022490"/>
    </source>
</evidence>
<keyword evidence="5 13" id="KW-0255">Endonuclease</keyword>
<evidence type="ECO:0000256" key="1">
    <source>
        <dbReference type="ARBA" id="ARBA00004496"/>
    </source>
</evidence>
<comment type="function">
    <text evidence="13">Endonuclease that resolves Holliday junction intermediates in genetic recombination. Cleaves mobile four-strand junctions by introducing symmetrical nicks in paired strands. Promotes annealing of linear ssDNA with homologous dsDNA. Required for DNA repair, homologous recombination and chromosome segregation.</text>
</comment>
<gene>
    <name evidence="13" type="primary">recU</name>
    <name evidence="14" type="ORF">ACFSB2_12095</name>
</gene>
<dbReference type="SUPFAM" id="SSF52980">
    <property type="entry name" value="Restriction endonuclease-like"/>
    <property type="match status" value="1"/>
</dbReference>
<dbReference type="Gene3D" id="3.40.1350.10">
    <property type="match status" value="1"/>
</dbReference>
<evidence type="ECO:0000256" key="9">
    <source>
        <dbReference type="ARBA" id="ARBA00023172"/>
    </source>
</evidence>
<comment type="caution">
    <text evidence="14">The sequence shown here is derived from an EMBL/GenBank/DDBJ whole genome shotgun (WGS) entry which is preliminary data.</text>
</comment>
<evidence type="ECO:0000256" key="11">
    <source>
        <dbReference type="ARBA" id="ARBA00023447"/>
    </source>
</evidence>
<keyword evidence="6 13" id="KW-0227">DNA damage</keyword>
<feature type="binding site" evidence="13">
    <location>
        <position position="90"/>
    </location>
    <ligand>
        <name>Mg(2+)</name>
        <dbReference type="ChEBI" id="CHEBI:18420"/>
    </ligand>
</feature>
<keyword evidence="10 13" id="KW-0234">DNA repair</keyword>
<comment type="similarity">
    <text evidence="11 13">Belongs to the RecU family.</text>
</comment>
<dbReference type="CDD" id="cd22354">
    <property type="entry name" value="RecU-like"/>
    <property type="match status" value="1"/>
</dbReference>
<accession>A0ABW4JI62</accession>
<evidence type="ECO:0000256" key="12">
    <source>
        <dbReference type="ARBA" id="ARBA00029523"/>
    </source>
</evidence>